<name>A0AAV9BC39_ACOGR</name>
<comment type="caution">
    <text evidence="1">The sequence shown here is derived from an EMBL/GenBank/DDBJ whole genome shotgun (WGS) entry which is preliminary data.</text>
</comment>
<organism evidence="1 2">
    <name type="scientific">Acorus gramineus</name>
    <name type="common">Dwarf sweet flag</name>
    <dbReference type="NCBI Taxonomy" id="55184"/>
    <lineage>
        <taxon>Eukaryota</taxon>
        <taxon>Viridiplantae</taxon>
        <taxon>Streptophyta</taxon>
        <taxon>Embryophyta</taxon>
        <taxon>Tracheophyta</taxon>
        <taxon>Spermatophyta</taxon>
        <taxon>Magnoliopsida</taxon>
        <taxon>Liliopsida</taxon>
        <taxon>Acoraceae</taxon>
        <taxon>Acorus</taxon>
    </lineage>
</organism>
<dbReference type="EMBL" id="JAUJYN010000004">
    <property type="protein sequence ID" value="KAK1274319.1"/>
    <property type="molecule type" value="Genomic_DNA"/>
</dbReference>
<accession>A0AAV9BC39</accession>
<dbReference type="Proteomes" id="UP001179952">
    <property type="component" value="Unassembled WGS sequence"/>
</dbReference>
<protein>
    <submittedName>
        <fullName evidence="1">Uncharacterized protein</fullName>
    </submittedName>
</protein>
<gene>
    <name evidence="1" type="ORF">QJS04_geneDACA013248</name>
</gene>
<reference evidence="1" key="1">
    <citation type="journal article" date="2023" name="Nat. Commun.">
        <title>Diploid and tetraploid genomes of Acorus and the evolution of monocots.</title>
        <authorList>
            <person name="Ma L."/>
            <person name="Liu K.W."/>
            <person name="Li Z."/>
            <person name="Hsiao Y.Y."/>
            <person name="Qi Y."/>
            <person name="Fu T."/>
            <person name="Tang G.D."/>
            <person name="Zhang D."/>
            <person name="Sun W.H."/>
            <person name="Liu D.K."/>
            <person name="Li Y."/>
            <person name="Chen G.Z."/>
            <person name="Liu X.D."/>
            <person name="Liao X.Y."/>
            <person name="Jiang Y.T."/>
            <person name="Yu X."/>
            <person name="Hao Y."/>
            <person name="Huang J."/>
            <person name="Zhao X.W."/>
            <person name="Ke S."/>
            <person name="Chen Y.Y."/>
            <person name="Wu W.L."/>
            <person name="Hsu J.L."/>
            <person name="Lin Y.F."/>
            <person name="Huang M.D."/>
            <person name="Li C.Y."/>
            <person name="Huang L."/>
            <person name="Wang Z.W."/>
            <person name="Zhao X."/>
            <person name="Zhong W.Y."/>
            <person name="Peng D.H."/>
            <person name="Ahmad S."/>
            <person name="Lan S."/>
            <person name="Zhang J.S."/>
            <person name="Tsai W.C."/>
            <person name="Van de Peer Y."/>
            <person name="Liu Z.J."/>
        </authorList>
    </citation>
    <scope>NUCLEOTIDE SEQUENCE</scope>
    <source>
        <strain evidence="1">SCP</strain>
    </source>
</reference>
<evidence type="ECO:0000313" key="1">
    <source>
        <dbReference type="EMBL" id="KAK1274319.1"/>
    </source>
</evidence>
<keyword evidence="2" id="KW-1185">Reference proteome</keyword>
<reference evidence="1" key="2">
    <citation type="submission" date="2023-06" db="EMBL/GenBank/DDBJ databases">
        <authorList>
            <person name="Ma L."/>
            <person name="Liu K.-W."/>
            <person name="Li Z."/>
            <person name="Hsiao Y.-Y."/>
            <person name="Qi Y."/>
            <person name="Fu T."/>
            <person name="Tang G."/>
            <person name="Zhang D."/>
            <person name="Sun W.-H."/>
            <person name="Liu D.-K."/>
            <person name="Li Y."/>
            <person name="Chen G.-Z."/>
            <person name="Liu X.-D."/>
            <person name="Liao X.-Y."/>
            <person name="Jiang Y.-T."/>
            <person name="Yu X."/>
            <person name="Hao Y."/>
            <person name="Huang J."/>
            <person name="Zhao X.-W."/>
            <person name="Ke S."/>
            <person name="Chen Y.-Y."/>
            <person name="Wu W.-L."/>
            <person name="Hsu J.-L."/>
            <person name="Lin Y.-F."/>
            <person name="Huang M.-D."/>
            <person name="Li C.-Y."/>
            <person name="Huang L."/>
            <person name="Wang Z.-W."/>
            <person name="Zhao X."/>
            <person name="Zhong W.-Y."/>
            <person name="Peng D.-H."/>
            <person name="Ahmad S."/>
            <person name="Lan S."/>
            <person name="Zhang J.-S."/>
            <person name="Tsai W.-C."/>
            <person name="Van De Peer Y."/>
            <person name="Liu Z.-J."/>
        </authorList>
    </citation>
    <scope>NUCLEOTIDE SEQUENCE</scope>
    <source>
        <strain evidence="1">SCP</strain>
        <tissue evidence="1">Leaves</tissue>
    </source>
</reference>
<dbReference type="Pfam" id="PF14476">
    <property type="entry name" value="Chloroplast_duf"/>
    <property type="match status" value="1"/>
</dbReference>
<evidence type="ECO:0000313" key="2">
    <source>
        <dbReference type="Proteomes" id="UP001179952"/>
    </source>
</evidence>
<proteinExistence type="predicted"/>
<sequence>MLDKFPERVEPTMWRQRKLKPSVKWEESNLVAGALIGSTVHGVWNALVEIVGGALATVVNAVEHGR</sequence>
<dbReference type="AlphaFoldDB" id="A0AAV9BC39"/>
<dbReference type="InterPro" id="IPR027949">
    <property type="entry name" value="Chloroplast_duf"/>
</dbReference>